<comment type="caution">
    <text evidence="1">The sequence shown here is derived from an EMBL/GenBank/DDBJ whole genome shotgun (WGS) entry which is preliminary data.</text>
</comment>
<organism evidence="1 2">
    <name type="scientific">Sulfuriferula multivorans</name>
    <dbReference type="NCBI Taxonomy" id="1559896"/>
    <lineage>
        <taxon>Bacteria</taxon>
        <taxon>Pseudomonadati</taxon>
        <taxon>Pseudomonadota</taxon>
        <taxon>Betaproteobacteria</taxon>
        <taxon>Nitrosomonadales</taxon>
        <taxon>Sulfuricellaceae</taxon>
        <taxon>Sulfuriferula</taxon>
    </lineage>
</organism>
<gene>
    <name evidence="1" type="ORF">SFMTTN_3567</name>
</gene>
<evidence type="ECO:0000313" key="1">
    <source>
        <dbReference type="EMBL" id="GBL47725.1"/>
    </source>
</evidence>
<dbReference type="EMBL" id="BGOW01000087">
    <property type="protein sequence ID" value="GBL47725.1"/>
    <property type="molecule type" value="Genomic_DNA"/>
</dbReference>
<sequence>MPPFFKLTHSTPLNGFQDDTRVIVKGKIRRGDVAKQLLLQLPAATNDRLKAAVLGPQAPGIVGLIEWALQELDQQKKILIIENAG</sequence>
<dbReference type="RefSeq" id="WP_124706479.1">
    <property type="nucleotide sequence ID" value="NZ_BGOW01000087.1"/>
</dbReference>
<proteinExistence type="predicted"/>
<accession>A0A401JI26</accession>
<dbReference type="Proteomes" id="UP000286806">
    <property type="component" value="Unassembled WGS sequence"/>
</dbReference>
<evidence type="ECO:0000313" key="2">
    <source>
        <dbReference type="Proteomes" id="UP000286806"/>
    </source>
</evidence>
<reference evidence="1 2" key="1">
    <citation type="journal article" date="2019" name="Front. Microbiol.">
        <title>Genomes of Neutrophilic Sulfur-Oxidizing Chemolithoautotrophs Representing 9 Proteobacterial Species From 8 Genera.</title>
        <authorList>
            <person name="Watanabe T."/>
            <person name="Kojima H."/>
            <person name="Umezawa K."/>
            <person name="Hori C."/>
            <person name="Takasuka T.E."/>
            <person name="Kato Y."/>
            <person name="Fukui M."/>
        </authorList>
    </citation>
    <scope>NUCLEOTIDE SEQUENCE [LARGE SCALE GENOMIC DNA]</scope>
    <source>
        <strain evidence="1 2">TTN</strain>
    </source>
</reference>
<name>A0A401JI26_9PROT</name>
<keyword evidence="2" id="KW-1185">Reference proteome</keyword>
<dbReference type="AlphaFoldDB" id="A0A401JI26"/>
<protein>
    <submittedName>
        <fullName evidence="1">Uncharacterized protein</fullName>
    </submittedName>
</protein>